<dbReference type="RefSeq" id="WP_206822507.1">
    <property type="nucleotide sequence ID" value="NZ_JAEMWU010000001.1"/>
</dbReference>
<dbReference type="AlphaFoldDB" id="A0A939DT80"/>
<dbReference type="GO" id="GO:0016787">
    <property type="term" value="F:hydrolase activity"/>
    <property type="evidence" value="ECO:0007669"/>
    <property type="project" value="UniProtKB-KW"/>
</dbReference>
<dbReference type="Proteomes" id="UP000664385">
    <property type="component" value="Unassembled WGS sequence"/>
</dbReference>
<dbReference type="Pfam" id="PF12697">
    <property type="entry name" value="Abhydrolase_6"/>
    <property type="match status" value="1"/>
</dbReference>
<sequence length="300" mass="32060">MNALMTVTAASIRTTARVAPALGAHLALNAFFSTTRMRLRDEDWLTDYAARRARVRVGGAEIETYQWGAGPSAVLLMHGWNGRASQFAPLVRDLVGEGYRVVAFDAPAHGDSPGRRTDVRDWVDAAHALSDAEGPFDLIVGHSFGAFAALAAVRDGVPARRVASIAGAGAVPAFHDQFLGALRMPAYARPAFEAGFYRRLGLRREESDARFDTLTHPLPAGTELLLVHDRQDRALDARHSRALHAAHPGRSHLLLTNGLGHNRVLSADMVLDAVLAFAMGGLGGPDGRPVTVSSTPARGV</sequence>
<evidence type="ECO:0000313" key="2">
    <source>
        <dbReference type="EMBL" id="MBN8204567.1"/>
    </source>
</evidence>
<protein>
    <submittedName>
        <fullName evidence="2">Alpha/beta hydrolase</fullName>
    </submittedName>
</protein>
<keyword evidence="2" id="KW-0378">Hydrolase</keyword>
<dbReference type="PANTHER" id="PTHR43798">
    <property type="entry name" value="MONOACYLGLYCEROL LIPASE"/>
    <property type="match status" value="1"/>
</dbReference>
<reference evidence="2" key="1">
    <citation type="submission" date="2020-12" db="EMBL/GenBank/DDBJ databases">
        <title>PHA producing bacteria isolated from mangrove.</title>
        <authorList>
            <person name="Zheng W."/>
            <person name="Yu S."/>
            <person name="Huang Y."/>
        </authorList>
    </citation>
    <scope>NUCLEOTIDE SEQUENCE</scope>
    <source>
        <strain evidence="2">GN8-5</strain>
    </source>
</reference>
<organism evidence="2 3">
    <name type="scientific">Microbacterium esteraromaticum</name>
    <dbReference type="NCBI Taxonomy" id="57043"/>
    <lineage>
        <taxon>Bacteria</taxon>
        <taxon>Bacillati</taxon>
        <taxon>Actinomycetota</taxon>
        <taxon>Actinomycetes</taxon>
        <taxon>Micrococcales</taxon>
        <taxon>Microbacteriaceae</taxon>
        <taxon>Microbacterium</taxon>
    </lineage>
</organism>
<dbReference type="SUPFAM" id="SSF53474">
    <property type="entry name" value="alpha/beta-Hydrolases"/>
    <property type="match status" value="1"/>
</dbReference>
<dbReference type="Gene3D" id="3.40.50.1820">
    <property type="entry name" value="alpha/beta hydrolase"/>
    <property type="match status" value="1"/>
</dbReference>
<dbReference type="GO" id="GO:0016020">
    <property type="term" value="C:membrane"/>
    <property type="evidence" value="ECO:0007669"/>
    <property type="project" value="TreeGrafter"/>
</dbReference>
<gene>
    <name evidence="2" type="ORF">JF543_01175</name>
</gene>
<proteinExistence type="predicted"/>
<dbReference type="InterPro" id="IPR029058">
    <property type="entry name" value="AB_hydrolase_fold"/>
</dbReference>
<name>A0A939DT80_9MICO</name>
<dbReference type="PANTHER" id="PTHR43798:SF33">
    <property type="entry name" value="HYDROLASE, PUTATIVE (AFU_ORTHOLOGUE AFUA_2G14860)-RELATED"/>
    <property type="match status" value="1"/>
</dbReference>
<dbReference type="EMBL" id="JAEMWU010000001">
    <property type="protein sequence ID" value="MBN8204567.1"/>
    <property type="molecule type" value="Genomic_DNA"/>
</dbReference>
<dbReference type="InterPro" id="IPR050266">
    <property type="entry name" value="AB_hydrolase_sf"/>
</dbReference>
<evidence type="ECO:0000259" key="1">
    <source>
        <dbReference type="Pfam" id="PF12697"/>
    </source>
</evidence>
<comment type="caution">
    <text evidence="2">The sequence shown here is derived from an EMBL/GenBank/DDBJ whole genome shotgun (WGS) entry which is preliminary data.</text>
</comment>
<dbReference type="InterPro" id="IPR000073">
    <property type="entry name" value="AB_hydrolase_1"/>
</dbReference>
<evidence type="ECO:0000313" key="3">
    <source>
        <dbReference type="Proteomes" id="UP000664385"/>
    </source>
</evidence>
<accession>A0A939DT80</accession>
<feature type="domain" description="AB hydrolase-1" evidence="1">
    <location>
        <begin position="74"/>
        <end position="262"/>
    </location>
</feature>